<evidence type="ECO:0000256" key="7">
    <source>
        <dbReference type="ARBA" id="ARBA00023065"/>
    </source>
</evidence>
<evidence type="ECO:0000256" key="11">
    <source>
        <dbReference type="PROSITE-ProRule" id="PRU01360"/>
    </source>
</evidence>
<dbReference type="Gene3D" id="2.40.170.20">
    <property type="entry name" value="TonB-dependent receptor, beta-barrel domain"/>
    <property type="match status" value="1"/>
</dbReference>
<evidence type="ECO:0000259" key="16">
    <source>
        <dbReference type="Pfam" id="PF07715"/>
    </source>
</evidence>
<accession>A0ABX4I2G1</accession>
<keyword evidence="7" id="KW-0406">Ion transport</keyword>
<proteinExistence type="inferred from homology"/>
<feature type="domain" description="TonB-dependent receptor-like beta-barrel" evidence="15">
    <location>
        <begin position="336"/>
        <end position="802"/>
    </location>
</feature>
<comment type="subcellular location">
    <subcellularLocation>
        <location evidence="1 11">Cell outer membrane</location>
        <topology evidence="1 11">Multi-pass membrane protein</topology>
    </subcellularLocation>
</comment>
<evidence type="ECO:0000313" key="18">
    <source>
        <dbReference type="Proteomes" id="UP000218427"/>
    </source>
</evidence>
<sequence length="837" mass="92521">MLPYNKKPLALFISSLALALAPVAYGQADAASQETSPSTSSAQAEEQRAAKKKAAEGSKLGDAAVEELVVTATKRAEAASDVPMNITAISGEALREQNITDVKRLIQDSVELSAPDSGARFADSVTVRGLNVSPVSANNLEQFVKSTLAYYIDDTPLPKLGFRIKDINRVEKLLGPQGTLYGAGSLGGTIRYITNEPKLDEFEFTANTAAYQVDGGGISSDTDFVVNLPVSDTFAVRASAAYLDEAGYIDRAANPPWRTGDDAYLSDPNPSQAIYEDDNWQEVTTAKIAALWAPTDNIDIKLTHMEQDQLAHGTRGANRLPLSEADPRYAEVDFGDFKTPYAINDRTIISPHEEYADKDFSLDVLDVTVDLGFATLTSSTSNFEDTSQGEADYTSQGYAYYGWAGFGPADTNITAYMTFDNSYEGFSHETRLVSAPNDSYEWILGFYTTEQESSIAFREIIPTIDQELSWKRVASVTDVGYEEDYRGTYSEDAVFGEFSYNVTEKLTLTAGARLFSYEDKRHTILLDHTFALPDQDLRTEGGDDNKSFFKLNASYDLNEDILAYATLSQGFRRGGRNSFRDFGGYEVADDSKFYEPDSIDNFELGLKGYFFDQQLYLQTNVYQMVWNDPQTYRSQAVEFGFPINGTENGPDAETKGWEFSSRYRLNDNWSLTYSTATTEGRFTDTLTHCMYKNTGGDTGDDYACRTWVEGDLLGGSPKWKHNVGVNFSGELVGFPVWASLRGRYVSETNTDREDSVLITDPVTGEESKSTWTPWVRPAYTLVHANAGMQFDKVAAGLWVSNLLNDDPIVSSQSGGVLGRRIFNATPRTIGLNLSYDF</sequence>
<keyword evidence="2 11" id="KW-0813">Transport</keyword>
<keyword evidence="6" id="KW-0408">Iron</keyword>
<evidence type="ECO:0000256" key="12">
    <source>
        <dbReference type="RuleBase" id="RU003357"/>
    </source>
</evidence>
<feature type="signal peptide" evidence="14">
    <location>
        <begin position="1"/>
        <end position="30"/>
    </location>
</feature>
<protein>
    <submittedName>
        <fullName evidence="17">TonB-dependent receptor</fullName>
    </submittedName>
</protein>
<evidence type="ECO:0000256" key="3">
    <source>
        <dbReference type="ARBA" id="ARBA00022452"/>
    </source>
</evidence>
<evidence type="ECO:0000256" key="4">
    <source>
        <dbReference type="ARBA" id="ARBA00022496"/>
    </source>
</evidence>
<gene>
    <name evidence="17" type="ORF">AWR36_002300</name>
</gene>
<keyword evidence="10 11" id="KW-0998">Cell outer membrane</keyword>
<evidence type="ECO:0000259" key="15">
    <source>
        <dbReference type="Pfam" id="PF00593"/>
    </source>
</evidence>
<evidence type="ECO:0000256" key="8">
    <source>
        <dbReference type="ARBA" id="ARBA00023077"/>
    </source>
</evidence>
<evidence type="ECO:0000256" key="1">
    <source>
        <dbReference type="ARBA" id="ARBA00004571"/>
    </source>
</evidence>
<dbReference type="InterPro" id="IPR036942">
    <property type="entry name" value="Beta-barrel_TonB_sf"/>
</dbReference>
<comment type="caution">
    <text evidence="17">The sequence shown here is derived from an EMBL/GenBank/DDBJ whole genome shotgun (WGS) entry which is preliminary data.</text>
</comment>
<keyword evidence="17" id="KW-0675">Receptor</keyword>
<dbReference type="Proteomes" id="UP000218427">
    <property type="component" value="Unassembled WGS sequence"/>
</dbReference>
<keyword evidence="4" id="KW-0410">Iron transport</keyword>
<dbReference type="PANTHER" id="PTHR32552:SF81">
    <property type="entry name" value="TONB-DEPENDENT OUTER MEMBRANE RECEPTOR"/>
    <property type="match status" value="1"/>
</dbReference>
<evidence type="ECO:0000256" key="10">
    <source>
        <dbReference type="ARBA" id="ARBA00023237"/>
    </source>
</evidence>
<dbReference type="PANTHER" id="PTHR32552">
    <property type="entry name" value="FERRICHROME IRON RECEPTOR-RELATED"/>
    <property type="match status" value="1"/>
</dbReference>
<keyword evidence="8 12" id="KW-0798">TonB box</keyword>
<dbReference type="InterPro" id="IPR000531">
    <property type="entry name" value="Beta-barrel_TonB"/>
</dbReference>
<evidence type="ECO:0000256" key="5">
    <source>
        <dbReference type="ARBA" id="ARBA00022692"/>
    </source>
</evidence>
<feature type="compositionally biased region" description="Basic and acidic residues" evidence="13">
    <location>
        <begin position="45"/>
        <end position="56"/>
    </location>
</feature>
<dbReference type="SUPFAM" id="SSF56935">
    <property type="entry name" value="Porins"/>
    <property type="match status" value="1"/>
</dbReference>
<dbReference type="RefSeq" id="WP_067080313.1">
    <property type="nucleotide sequence ID" value="NZ_LRFG02000001.1"/>
</dbReference>
<dbReference type="Pfam" id="PF07715">
    <property type="entry name" value="Plug"/>
    <property type="match status" value="1"/>
</dbReference>
<evidence type="ECO:0000256" key="14">
    <source>
        <dbReference type="SAM" id="SignalP"/>
    </source>
</evidence>
<dbReference type="InterPro" id="IPR039426">
    <property type="entry name" value="TonB-dep_rcpt-like"/>
</dbReference>
<dbReference type="Pfam" id="PF00593">
    <property type="entry name" value="TonB_dep_Rec_b-barrel"/>
    <property type="match status" value="1"/>
</dbReference>
<feature type="domain" description="TonB-dependent receptor plug" evidence="16">
    <location>
        <begin position="80"/>
        <end position="189"/>
    </location>
</feature>
<dbReference type="PROSITE" id="PS52016">
    <property type="entry name" value="TONB_DEPENDENT_REC_3"/>
    <property type="match status" value="1"/>
</dbReference>
<feature type="region of interest" description="Disordered" evidence="13">
    <location>
        <begin position="32"/>
        <end position="56"/>
    </location>
</feature>
<evidence type="ECO:0000256" key="2">
    <source>
        <dbReference type="ARBA" id="ARBA00022448"/>
    </source>
</evidence>
<keyword evidence="18" id="KW-1185">Reference proteome</keyword>
<dbReference type="EMBL" id="LRFG02000001">
    <property type="protein sequence ID" value="PCO06612.1"/>
    <property type="molecule type" value="Genomic_DNA"/>
</dbReference>
<evidence type="ECO:0000256" key="13">
    <source>
        <dbReference type="SAM" id="MobiDB-lite"/>
    </source>
</evidence>
<feature type="compositionally biased region" description="Polar residues" evidence="13">
    <location>
        <begin position="32"/>
        <end position="41"/>
    </location>
</feature>
<feature type="chain" id="PRO_5046168895" evidence="14">
    <location>
        <begin position="31"/>
        <end position="837"/>
    </location>
</feature>
<evidence type="ECO:0000313" key="17">
    <source>
        <dbReference type="EMBL" id="PCO06612.1"/>
    </source>
</evidence>
<comment type="similarity">
    <text evidence="11 12">Belongs to the TonB-dependent receptor family.</text>
</comment>
<keyword evidence="3 11" id="KW-1134">Transmembrane beta strand</keyword>
<organism evidence="17 18">
    <name type="scientific">Microbulbifer flavimaris</name>
    <dbReference type="NCBI Taxonomy" id="1781068"/>
    <lineage>
        <taxon>Bacteria</taxon>
        <taxon>Pseudomonadati</taxon>
        <taxon>Pseudomonadota</taxon>
        <taxon>Gammaproteobacteria</taxon>
        <taxon>Cellvibrionales</taxon>
        <taxon>Microbulbiferaceae</taxon>
        <taxon>Microbulbifer</taxon>
    </lineage>
</organism>
<evidence type="ECO:0000256" key="6">
    <source>
        <dbReference type="ARBA" id="ARBA00023004"/>
    </source>
</evidence>
<evidence type="ECO:0000256" key="9">
    <source>
        <dbReference type="ARBA" id="ARBA00023136"/>
    </source>
</evidence>
<dbReference type="InterPro" id="IPR012910">
    <property type="entry name" value="Plug_dom"/>
</dbReference>
<name>A0ABX4I2G1_9GAMM</name>
<keyword evidence="14" id="KW-0732">Signal</keyword>
<keyword evidence="9 11" id="KW-0472">Membrane</keyword>
<keyword evidence="5 11" id="KW-0812">Transmembrane</keyword>
<reference evidence="17" key="1">
    <citation type="submission" date="2017-08" db="EMBL/GenBank/DDBJ databases">
        <title>Microbulbifer marisrubri sp. nov., a halophilic alphaproteobacterium isolated from marine sediment of the Yellow Sea, China.</title>
        <authorList>
            <person name="Zhang G."/>
            <person name="Xiong Q."/>
        </authorList>
    </citation>
    <scope>NUCLEOTIDE SEQUENCE [LARGE SCALE GENOMIC DNA]</scope>
    <source>
        <strain evidence="17">WRN-8</strain>
    </source>
</reference>